<dbReference type="RefSeq" id="XP_020018525.1">
    <property type="nucleotide sequence ID" value="XM_020162936.1"/>
</dbReference>
<comment type="similarity">
    <text evidence="1">Belongs to the PA28 family.</text>
</comment>
<dbReference type="InterPro" id="IPR036252">
    <property type="entry name" value="Proteasome_activ_sf"/>
</dbReference>
<protein>
    <recommendedName>
        <fullName evidence="5">Proteasome activator complex subunit 1</fullName>
    </recommendedName>
    <alternativeName>
        <fullName evidence="7">11S regulator complex subunit alpha</fullName>
    </alternativeName>
    <alternativeName>
        <fullName evidence="8">Activator of multicatalytic protease subunit 1</fullName>
    </alternativeName>
    <alternativeName>
        <fullName evidence="6">Proteasome activator 28 subunit alpha</fullName>
    </alternativeName>
</protein>
<feature type="region of interest" description="Disordered" evidence="9">
    <location>
        <begin position="60"/>
        <end position="102"/>
    </location>
</feature>
<feature type="domain" description="Proteasome activator PA28 N-terminal" evidence="10">
    <location>
        <begin position="9"/>
        <end position="68"/>
    </location>
</feature>
<dbReference type="Pfam" id="PF02252">
    <property type="entry name" value="PA28_C"/>
    <property type="match status" value="1"/>
</dbReference>
<evidence type="ECO:0000259" key="10">
    <source>
        <dbReference type="Pfam" id="PF02251"/>
    </source>
</evidence>
<evidence type="ECO:0000256" key="6">
    <source>
        <dbReference type="ARBA" id="ARBA00041321"/>
    </source>
</evidence>
<dbReference type="CTD" id="5720"/>
<dbReference type="GO" id="GO:0061136">
    <property type="term" value="P:regulation of proteasomal protein catabolic process"/>
    <property type="evidence" value="ECO:0007669"/>
    <property type="project" value="TreeGrafter"/>
</dbReference>
<name>A0A8B7UKA4_CASCN</name>
<dbReference type="AlphaFoldDB" id="A0A8B7UKA4"/>
<evidence type="ECO:0000256" key="1">
    <source>
        <dbReference type="ARBA" id="ARBA00005883"/>
    </source>
</evidence>
<dbReference type="InterPro" id="IPR036996">
    <property type="entry name" value="PA28_N_sf"/>
</dbReference>
<evidence type="ECO:0000256" key="5">
    <source>
        <dbReference type="ARBA" id="ARBA00039303"/>
    </source>
</evidence>
<evidence type="ECO:0000256" key="7">
    <source>
        <dbReference type="ARBA" id="ARBA00079269"/>
    </source>
</evidence>
<evidence type="ECO:0000259" key="11">
    <source>
        <dbReference type="Pfam" id="PF02252"/>
    </source>
</evidence>
<dbReference type="SUPFAM" id="SSF47216">
    <property type="entry name" value="Proteasome activator"/>
    <property type="match status" value="1"/>
</dbReference>
<dbReference type="GO" id="GO:0005654">
    <property type="term" value="C:nucleoplasm"/>
    <property type="evidence" value="ECO:0007669"/>
    <property type="project" value="TreeGrafter"/>
</dbReference>
<comment type="subunit">
    <text evidence="4">Heterodimer of PSME1 and PSME2, which forms a hexameric ring. PSME1 can form homoheptamers.</text>
</comment>
<dbReference type="OrthoDB" id="6591885at2759"/>
<dbReference type="InterPro" id="IPR036997">
    <property type="entry name" value="PA28_C_sf"/>
</dbReference>
<comment type="function">
    <text evidence="3">Implicated in immunoproteasome assembly and required for efficient antigen processing. The PA28 activator complex enhances the generation of class I binding peptides by altering the cleavage pattern of the proteasome.</text>
</comment>
<dbReference type="PANTHER" id="PTHR10660">
    <property type="entry name" value="PROTEASOME REGULATOR PA28"/>
    <property type="match status" value="1"/>
</dbReference>
<evidence type="ECO:0000256" key="3">
    <source>
        <dbReference type="ARBA" id="ARBA00037467"/>
    </source>
</evidence>
<dbReference type="InterPro" id="IPR003186">
    <property type="entry name" value="PA28_C"/>
</dbReference>
<dbReference type="GO" id="GO:0008537">
    <property type="term" value="C:proteasome activator complex"/>
    <property type="evidence" value="ECO:0007669"/>
    <property type="project" value="InterPro"/>
</dbReference>
<evidence type="ECO:0000256" key="8">
    <source>
        <dbReference type="ARBA" id="ARBA00081733"/>
    </source>
</evidence>
<dbReference type="Gene3D" id="1.20.5.120">
    <property type="entry name" value="Proteasome activator pa28, N-terminal domain"/>
    <property type="match status" value="1"/>
</dbReference>
<gene>
    <name evidence="12" type="primary">Psme1</name>
</gene>
<evidence type="ECO:0000256" key="9">
    <source>
        <dbReference type="SAM" id="MobiDB-lite"/>
    </source>
</evidence>
<feature type="domain" description="Proteasome activator PA28 C-terminal" evidence="11">
    <location>
        <begin position="104"/>
        <end position="224"/>
    </location>
</feature>
<evidence type="ECO:0000256" key="4">
    <source>
        <dbReference type="ARBA" id="ARBA00038650"/>
    </source>
</evidence>
<dbReference type="GO" id="GO:0061133">
    <property type="term" value="F:endopeptidase activator activity"/>
    <property type="evidence" value="ECO:0007669"/>
    <property type="project" value="TreeGrafter"/>
</dbReference>
<dbReference type="InterPro" id="IPR009077">
    <property type="entry name" value="Proteasome_activ_PA28"/>
</dbReference>
<sequence>MALLRVQPDAQAKVDVFREDLCTKTENLLGSYFPKKISELDAFLKDPALNEANLSNLKAPLDIPVPDPVKEKEKEERKKQQEKEDKDEKKKGEDEDKGPPCGPVNCNEKIVVLLQRLKPEIKDVIEHLNLVTTWLQLQIPRIEDGNNFGVAVQEKVFELMTSLHTKLEGFHTQISKYFSERGDAVTKAAKQPHVGDFRQLVHELDEAEYRDIRLMVMEIRNAYVRRQGQGWAEAPFSGYPLSNLAGWGWKITKLSLSTRLEMGHRITVGLCLTPTPSWPYRLYCMISS</sequence>
<keyword evidence="2 12" id="KW-0647">Proteasome</keyword>
<dbReference type="GO" id="GO:0005737">
    <property type="term" value="C:cytoplasm"/>
    <property type="evidence" value="ECO:0007669"/>
    <property type="project" value="TreeGrafter"/>
</dbReference>
<organism evidence="12">
    <name type="scientific">Castor canadensis</name>
    <name type="common">American beaver</name>
    <dbReference type="NCBI Taxonomy" id="51338"/>
    <lineage>
        <taxon>Eukaryota</taxon>
        <taxon>Metazoa</taxon>
        <taxon>Chordata</taxon>
        <taxon>Craniata</taxon>
        <taxon>Vertebrata</taxon>
        <taxon>Euteleostomi</taxon>
        <taxon>Mammalia</taxon>
        <taxon>Eutheria</taxon>
        <taxon>Euarchontoglires</taxon>
        <taxon>Glires</taxon>
        <taxon>Rodentia</taxon>
        <taxon>Castorimorpha</taxon>
        <taxon>Castoridae</taxon>
        <taxon>Castor</taxon>
    </lineage>
</organism>
<dbReference type="GO" id="GO:0019884">
    <property type="term" value="P:antigen processing and presentation of exogenous antigen"/>
    <property type="evidence" value="ECO:0007669"/>
    <property type="project" value="UniProtKB-ARBA"/>
</dbReference>
<dbReference type="PANTHER" id="PTHR10660:SF5">
    <property type="entry name" value="PROTEASOME ACTIVATOR COMPLEX SUBUNIT 1"/>
    <property type="match status" value="1"/>
</dbReference>
<dbReference type="FunFam" id="1.20.5.120:FF:000001">
    <property type="entry name" value="Proteasome activator complex subunit 3"/>
    <property type="match status" value="1"/>
</dbReference>
<feature type="compositionally biased region" description="Basic and acidic residues" evidence="9">
    <location>
        <begin position="68"/>
        <end position="98"/>
    </location>
</feature>
<dbReference type="KEGG" id="ccan:109685867"/>
<dbReference type="InterPro" id="IPR003185">
    <property type="entry name" value="Proteasome_activ_PA28_N"/>
</dbReference>
<evidence type="ECO:0000313" key="12">
    <source>
        <dbReference type="RefSeq" id="XP_020018525.1"/>
    </source>
</evidence>
<evidence type="ECO:0000256" key="2">
    <source>
        <dbReference type="ARBA" id="ARBA00022942"/>
    </source>
</evidence>
<accession>A0A8B7UKA4</accession>
<proteinExistence type="inferred from homology"/>
<reference evidence="12" key="1">
    <citation type="submission" date="2025-08" db="UniProtKB">
        <authorList>
            <consortium name="RefSeq"/>
        </authorList>
    </citation>
    <scope>IDENTIFICATION</scope>
    <source>
        <tissue evidence="12">Leukocyte</tissue>
    </source>
</reference>
<dbReference type="Gene3D" id="1.20.120.180">
    <property type="entry name" value="Proteasome activator pa28, C-terminal domain"/>
    <property type="match status" value="1"/>
</dbReference>
<dbReference type="GO" id="GO:2000045">
    <property type="term" value="P:regulation of G1/S transition of mitotic cell cycle"/>
    <property type="evidence" value="ECO:0007669"/>
    <property type="project" value="TreeGrafter"/>
</dbReference>
<dbReference type="Pfam" id="PF02251">
    <property type="entry name" value="PA28_N"/>
    <property type="match status" value="1"/>
</dbReference>
<dbReference type="FunFam" id="1.20.120.180:FF:000002">
    <property type="entry name" value="Proteasome activator complex subunit 1"/>
    <property type="match status" value="1"/>
</dbReference>